<evidence type="ECO:0000256" key="6">
    <source>
        <dbReference type="PIRSR" id="PIRSR600246-1"/>
    </source>
</evidence>
<keyword evidence="5" id="KW-0068">Autocatalytic cleavage</keyword>
<dbReference type="Proteomes" id="UP000001396">
    <property type="component" value="Unassembled WGS sequence"/>
</dbReference>
<feature type="region of interest" description="Disordered" evidence="9">
    <location>
        <begin position="200"/>
        <end position="221"/>
    </location>
</feature>
<feature type="active site" description="Nucleophile" evidence="6">
    <location>
        <position position="242"/>
    </location>
</feature>
<evidence type="ECO:0000256" key="5">
    <source>
        <dbReference type="ARBA" id="ARBA00022813"/>
    </source>
</evidence>
<evidence type="ECO:0000256" key="8">
    <source>
        <dbReference type="PIRSR" id="PIRSR600246-3"/>
    </source>
</evidence>
<dbReference type="OMA" id="MGIIMVD"/>
<organism evidence="10 11">
    <name type="scientific">Heterostelium pallidum (strain ATCC 26659 / Pp 5 / PN500)</name>
    <name type="common">Cellular slime mold</name>
    <name type="synonym">Polysphondylium pallidum</name>
    <dbReference type="NCBI Taxonomy" id="670386"/>
    <lineage>
        <taxon>Eukaryota</taxon>
        <taxon>Amoebozoa</taxon>
        <taxon>Evosea</taxon>
        <taxon>Eumycetozoa</taxon>
        <taxon>Dictyostelia</taxon>
        <taxon>Acytosteliales</taxon>
        <taxon>Acytosteliaceae</taxon>
        <taxon>Heterostelium</taxon>
    </lineage>
</organism>
<feature type="binding site" evidence="7">
    <location>
        <begin position="293"/>
        <end position="296"/>
    </location>
    <ligand>
        <name>substrate</name>
    </ligand>
</feature>
<evidence type="ECO:0000313" key="11">
    <source>
        <dbReference type="Proteomes" id="UP000001396"/>
    </source>
</evidence>
<dbReference type="SUPFAM" id="SSF56235">
    <property type="entry name" value="N-terminal nucleophile aminohydrolases (Ntn hydrolases)"/>
    <property type="match status" value="1"/>
</dbReference>
<evidence type="ECO:0000256" key="2">
    <source>
        <dbReference type="ARBA" id="ARBA00012879"/>
    </source>
</evidence>
<dbReference type="InterPro" id="IPR000246">
    <property type="entry name" value="Peptidase_T2"/>
</dbReference>
<dbReference type="FunFam" id="3.60.20.30:FF:000001">
    <property type="entry name" value="Isoaspartyl peptidase/L-asparaginase"/>
    <property type="match status" value="1"/>
</dbReference>
<protein>
    <recommendedName>
        <fullName evidence="2">beta-aspartyl-peptidase</fullName>
        <ecNumber evidence="2">3.4.19.5</ecNumber>
    </recommendedName>
</protein>
<sequence>MTYTKVNCDCIMISFDRKIIIITIEEGVSGYYNISVLDIEKMVEIVPTIAIHGGAGTITRANMSAEMEAQYNAVLNQVLLGGMEVLKNGGTAMDAVCEAVRLMEESPLFNAGKGSVFTSDETHEMDASVMDGSNLKAGAVGGVQHIRNPVLAARAIMDKTRHVMLIGEGAERFIKSETDLEIVESSFFFTQNRLDQLHRAKAMKKEEEQQEQQEQKEKTKSSVVILDHDGANILALDRKYGTVGAVALDGNGNLAAATSTGGMTNKMPGRVGDSPIIGAGCYANNNSVAVSTTGVGETFMRTVASYDVSAQMLYGNKTLEDAASDVIFNKLPAVDGDGGLVAVDKHGNITMPFNTEGMYRGFIKLNEQPNVYIYK</sequence>
<proteinExistence type="predicted"/>
<evidence type="ECO:0000256" key="9">
    <source>
        <dbReference type="SAM" id="MobiDB-lite"/>
    </source>
</evidence>
<evidence type="ECO:0000256" key="4">
    <source>
        <dbReference type="ARBA" id="ARBA00022801"/>
    </source>
</evidence>
<dbReference type="PANTHER" id="PTHR10188">
    <property type="entry name" value="L-ASPARAGINASE"/>
    <property type="match status" value="1"/>
</dbReference>
<feature type="site" description="Cleavage; by autolysis" evidence="8">
    <location>
        <begin position="241"/>
        <end position="242"/>
    </location>
</feature>
<keyword evidence="4" id="KW-0378">Hydrolase</keyword>
<dbReference type="RefSeq" id="XP_020430452.1">
    <property type="nucleotide sequence ID" value="XM_020579777.1"/>
</dbReference>
<dbReference type="AlphaFoldDB" id="D3BK97"/>
<name>D3BK97_HETP5</name>
<dbReference type="GO" id="GO:0016811">
    <property type="term" value="F:hydrolase activity, acting on carbon-nitrogen (but not peptide) bonds, in linear amides"/>
    <property type="evidence" value="ECO:0007669"/>
    <property type="project" value="UniProtKB-ARBA"/>
</dbReference>
<accession>D3BK97</accession>
<evidence type="ECO:0000256" key="3">
    <source>
        <dbReference type="ARBA" id="ARBA00022670"/>
    </source>
</evidence>
<comment type="catalytic activity">
    <reaction evidence="1">
        <text>Cleavage of a beta-linked Asp residue from the N-terminus of a polypeptide.</text>
        <dbReference type="EC" id="3.4.19.5"/>
    </reaction>
</comment>
<reference evidence="10 11" key="1">
    <citation type="journal article" date="2011" name="Genome Res.">
        <title>Phylogeny-wide analysis of social amoeba genomes highlights ancient origins for complex intercellular communication.</title>
        <authorList>
            <person name="Heidel A.J."/>
            <person name="Lawal H.M."/>
            <person name="Felder M."/>
            <person name="Schilde C."/>
            <person name="Helps N.R."/>
            <person name="Tunggal B."/>
            <person name="Rivero F."/>
            <person name="John U."/>
            <person name="Schleicher M."/>
            <person name="Eichinger L."/>
            <person name="Platzer M."/>
            <person name="Noegel A.A."/>
            <person name="Schaap P."/>
            <person name="Gloeckner G."/>
        </authorList>
    </citation>
    <scope>NUCLEOTIDE SEQUENCE [LARGE SCALE GENOMIC DNA]</scope>
    <source>
        <strain evidence="11">ATCC 26659 / Pp 5 / PN500</strain>
    </source>
</reference>
<evidence type="ECO:0000256" key="1">
    <source>
        <dbReference type="ARBA" id="ARBA00000306"/>
    </source>
</evidence>
<keyword evidence="3" id="KW-0645">Protease</keyword>
<dbReference type="GO" id="GO:0006508">
    <property type="term" value="P:proteolysis"/>
    <property type="evidence" value="ECO:0007669"/>
    <property type="project" value="UniProtKB-KW"/>
</dbReference>
<gene>
    <name evidence="10" type="ORF">PPL_08978</name>
</gene>
<dbReference type="STRING" id="670386.D3BK97"/>
<feature type="binding site" evidence="7">
    <location>
        <begin position="270"/>
        <end position="273"/>
    </location>
    <ligand>
        <name>substrate</name>
    </ligand>
</feature>
<evidence type="ECO:0000313" key="10">
    <source>
        <dbReference type="EMBL" id="EFA78327.1"/>
    </source>
</evidence>
<dbReference type="GeneID" id="31364454"/>
<dbReference type="FunCoup" id="D3BK97">
    <property type="interactions" value="4"/>
</dbReference>
<dbReference type="PANTHER" id="PTHR10188:SF6">
    <property type="entry name" value="N(4)-(BETA-N-ACETYLGLUCOSAMINYL)-L-ASPARAGINASE"/>
    <property type="match status" value="1"/>
</dbReference>
<dbReference type="EC" id="3.4.19.5" evidence="2"/>
<keyword evidence="11" id="KW-1185">Reference proteome</keyword>
<dbReference type="GO" id="GO:0008798">
    <property type="term" value="F:beta-aspartyl-peptidase activity"/>
    <property type="evidence" value="ECO:0007669"/>
    <property type="project" value="UniProtKB-EC"/>
</dbReference>
<dbReference type="EMBL" id="ADBJ01000038">
    <property type="protein sequence ID" value="EFA78327.1"/>
    <property type="molecule type" value="Genomic_DNA"/>
</dbReference>
<dbReference type="InParanoid" id="D3BK97"/>
<dbReference type="CDD" id="cd04701">
    <property type="entry name" value="Asparaginase_2"/>
    <property type="match status" value="1"/>
</dbReference>
<dbReference type="Gene3D" id="3.60.20.30">
    <property type="entry name" value="(Glycosyl)asparaginase"/>
    <property type="match status" value="1"/>
</dbReference>
<dbReference type="InterPro" id="IPR029055">
    <property type="entry name" value="Ntn_hydrolases_N"/>
</dbReference>
<dbReference type="Pfam" id="PF01112">
    <property type="entry name" value="Asparaginase_2"/>
    <property type="match status" value="1"/>
</dbReference>
<evidence type="ECO:0000256" key="7">
    <source>
        <dbReference type="PIRSR" id="PIRSR600246-2"/>
    </source>
</evidence>
<comment type="caution">
    <text evidence="10">The sequence shown here is derived from an EMBL/GenBank/DDBJ whole genome shotgun (WGS) entry which is preliminary data.</text>
</comment>